<evidence type="ECO:0000313" key="6">
    <source>
        <dbReference type="Proteomes" id="UP001283691"/>
    </source>
</evidence>
<dbReference type="InterPro" id="IPR002052">
    <property type="entry name" value="DNA_methylase_N6_adenine_CS"/>
</dbReference>
<accession>A0AAW9DAK4</accession>
<evidence type="ECO:0000256" key="3">
    <source>
        <dbReference type="ARBA" id="ARBA00022679"/>
    </source>
</evidence>
<feature type="domain" description="DNA methylase N-4/N-6" evidence="4">
    <location>
        <begin position="385"/>
        <end position="572"/>
    </location>
</feature>
<keyword evidence="3" id="KW-0808">Transferase</keyword>
<comment type="similarity">
    <text evidence="1">Belongs to the N(4)/N(6)-methyltransferase family.</text>
</comment>
<comment type="caution">
    <text evidence="5">The sequence shown here is derived from an EMBL/GenBank/DDBJ whole genome shotgun (WGS) entry which is preliminary data.</text>
</comment>
<dbReference type="InterPro" id="IPR029063">
    <property type="entry name" value="SAM-dependent_MTases_sf"/>
</dbReference>
<dbReference type="PROSITE" id="PS00092">
    <property type="entry name" value="N6_MTASE"/>
    <property type="match status" value="1"/>
</dbReference>
<dbReference type="GO" id="GO:0003677">
    <property type="term" value="F:DNA binding"/>
    <property type="evidence" value="ECO:0007669"/>
    <property type="project" value="InterPro"/>
</dbReference>
<dbReference type="Pfam" id="PF01555">
    <property type="entry name" value="N6_N4_Mtase"/>
    <property type="match status" value="2"/>
</dbReference>
<proteinExistence type="inferred from homology"/>
<reference evidence="5" key="1">
    <citation type="journal article" date="2023" name="Front. Microbiol.">
        <title>Genomic diversity and taxonomic marker for Arcobacter species.</title>
        <authorList>
            <person name="Zhou G."/>
            <person name="Gu Y."/>
            <person name="Wang H."/>
            <person name="Chen X."/>
            <person name="Zhang X."/>
            <person name="Shao Z."/>
            <person name="Yan X."/>
            <person name="Zhang J."/>
            <person name="Zhang M."/>
        </authorList>
    </citation>
    <scope>NUCLEOTIDE SEQUENCE</scope>
    <source>
        <strain evidence="5">BJSY19SF1-2</strain>
    </source>
</reference>
<gene>
    <name evidence="5" type="ORF">Q6A80_05460</name>
</gene>
<dbReference type="EMBL" id="JAUQUR010000002">
    <property type="protein sequence ID" value="MDX4069171.1"/>
    <property type="molecule type" value="Genomic_DNA"/>
</dbReference>
<sequence length="605" mass="70701">MITDSNNLLTTKETAEILQISSSTVRRLADKKSIKAYIVNKSNYRKYCKDSVLHYKEQMYNSSNATENKETIKKNITNISAKSHPKHYLMHKYWGRKAHNVVSDYIKYFSKEDEPILDPFMGSGVVVIESIKLNRKAIGIDINPMSLFIVENTISKVNLKEFKKAFESIYKDSFNEYNNYYVTDCPICNSKSIIDTSVWENDCLKRIRGKCDDHGIFIKDADEKDVDLYKKCENEKRSLLDKKEIDFPIDEIMKYVKRSGRERIDQLFSDRALIILSYIRKKILEISNIEIKNLLLFCFTSMLSNVSRMLPGDLKKSTYKSGWVISKFWTPQIHTERNIFKCFDLRYKAILKGKKEVENIDPNLATLIRGNSSSLKNIPSESIGYIFTDPPYGESIAYLALSHFWNSWVSNEVDYINEIIIDPNRKKDYKDYEKRMNDVFKELYRVLKFDRYLSFTFHNRDLKVWKAVLNSCLNAGFILENTILQEQAVSSGTQGINKKNTLTGDFVYNFKKVHNGEQLITRVKEPIKFIKSEIHKFISLNNGATPSELYEYIIPKIVMNHAYTDENENTINIDKILKENFEYIEISTEKNKLGNSHKWKIKETK</sequence>
<keyword evidence="2 5" id="KW-0489">Methyltransferase</keyword>
<reference evidence="5" key="2">
    <citation type="submission" date="2023-07" db="EMBL/GenBank/DDBJ databases">
        <authorList>
            <person name="Zhang M."/>
            <person name="Zhou G."/>
        </authorList>
    </citation>
    <scope>NUCLEOTIDE SEQUENCE</scope>
    <source>
        <strain evidence="5">BJSY19SF1-2</strain>
    </source>
</reference>
<evidence type="ECO:0000256" key="1">
    <source>
        <dbReference type="ARBA" id="ARBA00006594"/>
    </source>
</evidence>
<evidence type="ECO:0000256" key="2">
    <source>
        <dbReference type="ARBA" id="ARBA00022603"/>
    </source>
</evidence>
<dbReference type="AlphaFoldDB" id="A0AAW9DAK4"/>
<feature type="domain" description="DNA methylase N-4/N-6" evidence="4">
    <location>
        <begin position="46"/>
        <end position="144"/>
    </location>
</feature>
<evidence type="ECO:0000259" key="4">
    <source>
        <dbReference type="Pfam" id="PF01555"/>
    </source>
</evidence>
<name>A0AAW9DAK4_9BACT</name>
<dbReference type="Gene3D" id="3.40.50.150">
    <property type="entry name" value="Vaccinia Virus protein VP39"/>
    <property type="match status" value="2"/>
</dbReference>
<dbReference type="InterPro" id="IPR002941">
    <property type="entry name" value="DNA_methylase_N4/N6"/>
</dbReference>
<dbReference type="SUPFAM" id="SSF53335">
    <property type="entry name" value="S-adenosyl-L-methionine-dependent methyltransferases"/>
    <property type="match status" value="2"/>
</dbReference>
<dbReference type="Proteomes" id="UP001283691">
    <property type="component" value="Unassembled WGS sequence"/>
</dbReference>
<evidence type="ECO:0000313" key="5">
    <source>
        <dbReference type="EMBL" id="MDX4069171.1"/>
    </source>
</evidence>
<protein>
    <submittedName>
        <fullName evidence="5">DNA methyltransferase</fullName>
    </submittedName>
</protein>
<organism evidence="5 6">
    <name type="scientific">Aliarcobacter skirrowii</name>
    <dbReference type="NCBI Taxonomy" id="28200"/>
    <lineage>
        <taxon>Bacteria</taxon>
        <taxon>Pseudomonadati</taxon>
        <taxon>Campylobacterota</taxon>
        <taxon>Epsilonproteobacteria</taxon>
        <taxon>Campylobacterales</taxon>
        <taxon>Arcobacteraceae</taxon>
        <taxon>Aliarcobacter</taxon>
    </lineage>
</organism>
<dbReference type="RefSeq" id="WP_319047925.1">
    <property type="nucleotide sequence ID" value="NZ_JAUQUR010000002.1"/>
</dbReference>
<dbReference type="GO" id="GO:0032259">
    <property type="term" value="P:methylation"/>
    <property type="evidence" value="ECO:0007669"/>
    <property type="project" value="UniProtKB-KW"/>
</dbReference>
<dbReference type="GO" id="GO:0008170">
    <property type="term" value="F:N-methyltransferase activity"/>
    <property type="evidence" value="ECO:0007669"/>
    <property type="project" value="InterPro"/>
</dbReference>